<dbReference type="PANTHER" id="PTHR13297:SF5">
    <property type="entry name" value="TBC1 DOMAIN FAMILY MEMBER 23"/>
    <property type="match status" value="1"/>
</dbReference>
<evidence type="ECO:0000313" key="5">
    <source>
        <dbReference type="Proteomes" id="UP000009168"/>
    </source>
</evidence>
<feature type="region of interest" description="Disordered" evidence="2">
    <location>
        <begin position="1010"/>
        <end position="1053"/>
    </location>
</feature>
<dbReference type="Proteomes" id="UP000009168">
    <property type="component" value="Unassembled WGS sequence"/>
</dbReference>
<feature type="region of interest" description="Disordered" evidence="2">
    <location>
        <begin position="1391"/>
        <end position="1421"/>
    </location>
</feature>
<feature type="coiled-coil region" evidence="1">
    <location>
        <begin position="1517"/>
        <end position="1544"/>
    </location>
</feature>
<dbReference type="PROSITE" id="PS50086">
    <property type="entry name" value="TBC_RABGAP"/>
    <property type="match status" value="1"/>
</dbReference>
<dbReference type="KEGG" id="tet:TTHERM_00621340"/>
<evidence type="ECO:0000259" key="3">
    <source>
        <dbReference type="PROSITE" id="PS50086"/>
    </source>
</evidence>
<dbReference type="GO" id="GO:0005829">
    <property type="term" value="C:cytosol"/>
    <property type="evidence" value="ECO:0007669"/>
    <property type="project" value="GOC"/>
</dbReference>
<feature type="compositionally biased region" description="Polar residues" evidence="2">
    <location>
        <begin position="797"/>
        <end position="814"/>
    </location>
</feature>
<keyword evidence="1" id="KW-0175">Coiled coil</keyword>
<dbReference type="eggNOG" id="KOG3636">
    <property type="taxonomic scope" value="Eukaryota"/>
</dbReference>
<dbReference type="HOGENOM" id="CLU_234065_0_0_1"/>
<evidence type="ECO:0000313" key="4">
    <source>
        <dbReference type="EMBL" id="EAR97714.2"/>
    </source>
</evidence>
<feature type="compositionally biased region" description="Polar residues" evidence="2">
    <location>
        <begin position="1075"/>
        <end position="1105"/>
    </location>
</feature>
<feature type="compositionally biased region" description="Polar residues" evidence="2">
    <location>
        <begin position="1593"/>
        <end position="1611"/>
    </location>
</feature>
<dbReference type="SUPFAM" id="SSF47923">
    <property type="entry name" value="Ypt/Rab-GAP domain of gyp1p"/>
    <property type="match status" value="2"/>
</dbReference>
<feature type="region of interest" description="Disordered" evidence="2">
    <location>
        <begin position="786"/>
        <end position="814"/>
    </location>
</feature>
<dbReference type="GO" id="GO:0042147">
    <property type="term" value="P:retrograde transport, endosome to Golgi"/>
    <property type="evidence" value="ECO:0007669"/>
    <property type="project" value="InterPro"/>
</dbReference>
<feature type="compositionally biased region" description="Low complexity" evidence="2">
    <location>
        <begin position="1437"/>
        <end position="1451"/>
    </location>
</feature>
<reference evidence="5" key="1">
    <citation type="journal article" date="2006" name="PLoS Biol.">
        <title>Macronuclear genome sequence of the ciliate Tetrahymena thermophila, a model eukaryote.</title>
        <authorList>
            <person name="Eisen J.A."/>
            <person name="Coyne R.S."/>
            <person name="Wu M."/>
            <person name="Wu D."/>
            <person name="Thiagarajan M."/>
            <person name="Wortman J.R."/>
            <person name="Badger J.H."/>
            <person name="Ren Q."/>
            <person name="Amedeo P."/>
            <person name="Jones K.M."/>
            <person name="Tallon L.J."/>
            <person name="Delcher A.L."/>
            <person name="Salzberg S.L."/>
            <person name="Silva J.C."/>
            <person name="Haas B.J."/>
            <person name="Majoros W.H."/>
            <person name="Farzad M."/>
            <person name="Carlton J.M."/>
            <person name="Smith R.K. Jr."/>
            <person name="Garg J."/>
            <person name="Pearlman R.E."/>
            <person name="Karrer K.M."/>
            <person name="Sun L."/>
            <person name="Manning G."/>
            <person name="Elde N.C."/>
            <person name="Turkewitz A.P."/>
            <person name="Asai D.J."/>
            <person name="Wilkes D.E."/>
            <person name="Wang Y."/>
            <person name="Cai H."/>
            <person name="Collins K."/>
            <person name="Stewart B.A."/>
            <person name="Lee S.R."/>
            <person name="Wilamowska K."/>
            <person name="Weinberg Z."/>
            <person name="Ruzzo W.L."/>
            <person name="Wloga D."/>
            <person name="Gaertig J."/>
            <person name="Frankel J."/>
            <person name="Tsao C.-C."/>
            <person name="Gorovsky M.A."/>
            <person name="Keeling P.J."/>
            <person name="Waller R.F."/>
            <person name="Patron N.J."/>
            <person name="Cherry J.M."/>
            <person name="Stover N.A."/>
            <person name="Krieger C.J."/>
            <person name="del Toro C."/>
            <person name="Ryder H.F."/>
            <person name="Williamson S.C."/>
            <person name="Barbeau R.A."/>
            <person name="Hamilton E.P."/>
            <person name="Orias E."/>
        </authorList>
    </citation>
    <scope>NUCLEOTIDE SEQUENCE [LARGE SCALE GENOMIC DNA]</scope>
    <source>
        <strain evidence="5">SB210</strain>
    </source>
</reference>
<dbReference type="GeneID" id="7826249"/>
<dbReference type="Pfam" id="PF00566">
    <property type="entry name" value="RabGAP-TBC"/>
    <property type="match status" value="1"/>
</dbReference>
<feature type="region of interest" description="Disordered" evidence="2">
    <location>
        <begin position="1278"/>
        <end position="1328"/>
    </location>
</feature>
<dbReference type="Gene3D" id="1.10.472.80">
    <property type="entry name" value="Ypt/Rab-GAP domain of gyp1p, domain 3"/>
    <property type="match status" value="1"/>
</dbReference>
<gene>
    <name evidence="4" type="ORF">TTHERM_00621340</name>
</gene>
<feature type="compositionally biased region" description="Polar residues" evidence="2">
    <location>
        <begin position="1571"/>
        <end position="1581"/>
    </location>
</feature>
<sequence>MEELIYQRGQFGHSQHQQNPINYQQQQSQQTYKQDRGSSSISQQQSLQVNFRNTHNSSESDMNYVKTNPSMQSVSSKQDALGIYILQKRSFFWDILLKTYEQQNIIVKNDQEILSIKEKNELPNWRVIKTDALRTRPQQFDDDLREKLELILTFYCVKKNITYKQGLNEVAGPFVFFLKTNNTSISTVYNYFQIFMDRFIPTIYNDAEFNGLQCYFNLFQLLLKYHDPQLYNYLSENFITPELYSTPWFLTLFANKMSLELIYYFWEIYIVENDRNFVFFISLAVLLYKKDSFLKCDPALLPQKLTQIQIESLDDIKFIYQKALQLKSSTPISFGLKIHSMQLFDKQKCCQNQDQFFQEMKEYSQEIERVSTLPIHPLEILKQQYEDKFQCCNIYCVRNDYIFNELKNLEQQEQMGLNYYFQLKEQMKTSMYQKECEYCRQDIDNRNEIKGFLKDNPILNDLLEIQRDHYKSKKNPYTNQIQGRYNNYFILDLRRSKSTGKVNSHFVSSLSTTNQALNQQIAEQFCQQYESSKYQKHFLLLINDVKSAQLASNEEEQGGDIQEQMNLSEEMALDYDITRVFIQTFNKFKFPYIGVIEGGFKMLHTMMLIQKIEIQEHNSKICHLCNKQPPKKIVKSKSKNIFERIADVFAFNNDEEETQQQKQKNSQQNFKEQQSNGLFQIDCRQASATITTTNTNNQPVQMQTQLFNRQETLSNFVDVENDESQRHIQHGTFQVKHSTPHKQTYQQQQQARDSFIQTSQNIQQVSPRPTQNSQQLIQNTTFQSNANNSQLSQSPNIPNSNFINKGATQPQIGQNNSLNIHNIASQSSIKKQLNCTVDSTTQRNSYSSNSNSINSAQVNNLVGRTSVLSQGGMNNTYQANPSSQIPQQNCLNLNAQQNMSSIIGFQNGLQMNQNLNGQQNFIEFQTIQNTNIQQNNQNVKVNGNTQNINVQQSTFNSIQAQQPKQLQKENSVNSTQINNNTNSRLPNHSQQFYQYNNNYVQQLKREFSSNQINQRENSQNNVTDRREASVKSKTSALSNKNKPSCSPNNAHKTNSTFVSQFNAENVQRKNHKSLHQFSSNTPKSQISLQNNSQSKQPLTTNAVTPQNKQSNGNQNINNNNDNKILNNLKEQFNSFQMNYQQQQQKSSQLLQPSAAQQNTNQNNLNVLSNINNIKNVTVFTQSSQAVTTPIKAKQNDQSKSLNQQIGNNVFTKYQNTNNTLSNNTSGLHSNSTLQSPFNGSQISQLNGQLSTNANQESISFTSVSNQNTNQLTRVGGVNYSSQTHQSNNKPNNQMVSGTNSNKSQLVNMTDKTPSKKQDLSQYEQSNQQSKRIALVSLTGTPQSRVMVDNQTSQLTINSHVTNTNKSKQSMVSCTQQNSIPTSDFECDQINRDSKQSQQNSKNVSQKSLSSNTRFSNQENNKIENPQQIAKNSLQSNQPLYQNQPPQQQQNQFVRQSNKSFHTIQTLPQQIHPMNFSQIQPIQQNIINQQLQNQINGNISNIQNVNNLSDLQKLQVVSQSVNASIQQAAANVANLQQQASQVQFKPQNNVSNGKGLFSSNDFTIAGQRPSIPISNNSTPLKRNSQTNSNTSQQFSYNPNISNTSQNQRFGSVSSQQSIQIQNQQNSSQQFTNILMSQQYQNIQAFSDQLRSNDSLQMPNNHFCSQQTNSSNQNFSKNILQLNQNLTNKTQEQQIKIQEDQKRGNVDFSKKEENLTSLLKRYKKSGLFKSCVLPLQQHNAFFEIFERNKFSFYVCDRLKDQNEEDCDKNQEIYTQNKHEFNRTAPKTSKSILVVSTEYVMSLKHSPALEQKIQSLKDDQQRIMKQLLQDGVANKQEKPVSAGLQNVFGQNAKIKSKENILGAQQNNQLSTQIIFNGELKIKSFFLMKTLLKITSKKHDKQMHSFYFKLPQIINKNYELIPEYTSMISNFNFDTIYDLIVNRNQSKLISHITDKSKNQDFVECKITLKIYGEENAADCIKMSQNFFQINKHNVIV</sequence>
<keyword evidence="5" id="KW-1185">Reference proteome</keyword>
<proteinExistence type="predicted"/>
<feature type="region of interest" description="Disordered" evidence="2">
    <location>
        <begin position="1214"/>
        <end position="1241"/>
    </location>
</feature>
<feature type="domain" description="Rab-GAP TBC" evidence="3">
    <location>
        <begin position="83"/>
        <end position="273"/>
    </location>
</feature>
<feature type="compositionally biased region" description="Low complexity" evidence="2">
    <location>
        <begin position="1395"/>
        <end position="1411"/>
    </location>
</feature>
<dbReference type="OrthoDB" id="290141at2759"/>
<accession>Q23MC5</accession>
<feature type="region of interest" description="Disordered" evidence="2">
    <location>
        <begin position="1075"/>
        <end position="1122"/>
    </location>
</feature>
<dbReference type="GO" id="GO:0005802">
    <property type="term" value="C:trans-Golgi network"/>
    <property type="evidence" value="ECO:0007669"/>
    <property type="project" value="TreeGrafter"/>
</dbReference>
<feature type="compositionally biased region" description="Low complexity" evidence="2">
    <location>
        <begin position="1215"/>
        <end position="1233"/>
    </location>
</feature>
<dbReference type="InParanoid" id="Q23MC5"/>
<evidence type="ECO:0000256" key="1">
    <source>
        <dbReference type="SAM" id="Coils"/>
    </source>
</evidence>
<dbReference type="GO" id="GO:0099041">
    <property type="term" value="P:vesicle tethering to Golgi"/>
    <property type="evidence" value="ECO:0007669"/>
    <property type="project" value="TreeGrafter"/>
</dbReference>
<dbReference type="PANTHER" id="PTHR13297">
    <property type="entry name" value="TBC1 DOMAIN FAMILY MEMBER 23-RELATED"/>
    <property type="match status" value="1"/>
</dbReference>
<dbReference type="InterPro" id="IPR035969">
    <property type="entry name" value="Rab-GAP_TBC_sf"/>
</dbReference>
<feature type="coiled-coil region" evidence="1">
    <location>
        <begin position="1670"/>
        <end position="1701"/>
    </location>
</feature>
<feature type="region of interest" description="Disordered" evidence="2">
    <location>
        <begin position="959"/>
        <end position="988"/>
    </location>
</feature>
<feature type="compositionally biased region" description="Polar residues" evidence="2">
    <location>
        <begin position="1278"/>
        <end position="1311"/>
    </location>
</feature>
<feature type="compositionally biased region" description="Low complexity" evidence="2">
    <location>
        <begin position="1038"/>
        <end position="1049"/>
    </location>
</feature>
<feature type="region of interest" description="Disordered" evidence="2">
    <location>
        <begin position="1566"/>
        <end position="1619"/>
    </location>
</feature>
<dbReference type="InterPro" id="IPR000195">
    <property type="entry name" value="Rab-GAP-TBC_dom"/>
</dbReference>
<organism evidence="4 5">
    <name type="scientific">Tetrahymena thermophila (strain SB210)</name>
    <dbReference type="NCBI Taxonomy" id="312017"/>
    <lineage>
        <taxon>Eukaryota</taxon>
        <taxon>Sar</taxon>
        <taxon>Alveolata</taxon>
        <taxon>Ciliophora</taxon>
        <taxon>Intramacronucleata</taxon>
        <taxon>Oligohymenophorea</taxon>
        <taxon>Hymenostomatida</taxon>
        <taxon>Tetrahymenina</taxon>
        <taxon>Tetrahymenidae</taxon>
        <taxon>Tetrahymena</taxon>
    </lineage>
</organism>
<dbReference type="EMBL" id="GG662661">
    <property type="protein sequence ID" value="EAR97714.2"/>
    <property type="molecule type" value="Genomic_DNA"/>
</dbReference>
<dbReference type="SMART" id="SM00164">
    <property type="entry name" value="TBC"/>
    <property type="match status" value="1"/>
</dbReference>
<feature type="compositionally biased region" description="Low complexity" evidence="2">
    <location>
        <begin position="1582"/>
        <end position="1592"/>
    </location>
</feature>
<evidence type="ECO:0000256" key="2">
    <source>
        <dbReference type="SAM" id="MobiDB-lite"/>
    </source>
</evidence>
<feature type="compositionally biased region" description="Polar residues" evidence="2">
    <location>
        <begin position="1412"/>
        <end position="1421"/>
    </location>
</feature>
<dbReference type="InterPro" id="IPR039755">
    <property type="entry name" value="TBC1D23"/>
</dbReference>
<feature type="compositionally biased region" description="Low complexity" evidence="2">
    <location>
        <begin position="1106"/>
        <end position="1122"/>
    </location>
</feature>
<dbReference type="Gene3D" id="1.10.8.270">
    <property type="entry name" value="putative rabgap domain of human tbc1 domain family member 14 like domains"/>
    <property type="match status" value="1"/>
</dbReference>
<name>Q23MC5_TETTS</name>
<feature type="compositionally biased region" description="Polar residues" evidence="2">
    <location>
        <begin position="1319"/>
        <end position="1328"/>
    </location>
</feature>
<feature type="region of interest" description="Disordered" evidence="2">
    <location>
        <begin position="1437"/>
        <end position="1456"/>
    </location>
</feature>
<protein>
    <submittedName>
        <fullName evidence="4">Rab-GTPase-TBC domain protein</fullName>
    </submittedName>
</protein>
<dbReference type="RefSeq" id="XP_001017959.2">
    <property type="nucleotide sequence ID" value="XM_001017959.3"/>
</dbReference>
<feature type="compositionally biased region" description="Polar residues" evidence="2">
    <location>
        <begin position="1010"/>
        <end position="1022"/>
    </location>
</feature>
<feature type="compositionally biased region" description="Low complexity" evidence="2">
    <location>
        <begin position="786"/>
        <end position="796"/>
    </location>
</feature>